<feature type="region of interest" description="Disordered" evidence="1">
    <location>
        <begin position="19"/>
        <end position="66"/>
    </location>
</feature>
<feature type="compositionally biased region" description="Low complexity" evidence="1">
    <location>
        <begin position="30"/>
        <end position="51"/>
    </location>
</feature>
<dbReference type="STRING" id="1817813.A2008_10625"/>
<reference evidence="2 3" key="1">
    <citation type="journal article" date="2016" name="Nat. Commun.">
        <title>Thousands of microbial genomes shed light on interconnected biogeochemical processes in an aquifer system.</title>
        <authorList>
            <person name="Anantharaman K."/>
            <person name="Brown C.T."/>
            <person name="Hug L.A."/>
            <person name="Sharon I."/>
            <person name="Castelle C.J."/>
            <person name="Probst A.J."/>
            <person name="Thomas B.C."/>
            <person name="Singh A."/>
            <person name="Wilkins M.J."/>
            <person name="Karaoz U."/>
            <person name="Brodie E.L."/>
            <person name="Williams K.H."/>
            <person name="Hubbard S.S."/>
            <person name="Banfield J.F."/>
        </authorList>
    </citation>
    <scope>NUCLEOTIDE SEQUENCE [LARGE SCALE GENOMIC DNA]</scope>
</reference>
<sequence length="66" mass="7077">MQTGSVTPTANFSVNILDIQNGKTPSAEDVNQNQRQQQQQVPASVQNEQQQKSAPAGVGQNIDIKA</sequence>
<proteinExistence type="predicted"/>
<evidence type="ECO:0000313" key="2">
    <source>
        <dbReference type="EMBL" id="OGM08458.1"/>
    </source>
</evidence>
<evidence type="ECO:0000256" key="1">
    <source>
        <dbReference type="SAM" id="MobiDB-lite"/>
    </source>
</evidence>
<dbReference type="AlphaFoldDB" id="A0A1F7X256"/>
<organism evidence="2 3">
    <name type="scientific">Candidatus Wallbacteria bacterium GWC2_49_35</name>
    <dbReference type="NCBI Taxonomy" id="1817813"/>
    <lineage>
        <taxon>Bacteria</taxon>
        <taxon>Candidatus Walliibacteriota</taxon>
    </lineage>
</organism>
<comment type="caution">
    <text evidence="2">The sequence shown here is derived from an EMBL/GenBank/DDBJ whole genome shotgun (WGS) entry which is preliminary data.</text>
</comment>
<evidence type="ECO:0000313" key="3">
    <source>
        <dbReference type="Proteomes" id="UP000178735"/>
    </source>
</evidence>
<gene>
    <name evidence="2" type="ORF">A2008_10625</name>
</gene>
<dbReference type="EMBL" id="MGFH01000012">
    <property type="protein sequence ID" value="OGM08458.1"/>
    <property type="molecule type" value="Genomic_DNA"/>
</dbReference>
<protein>
    <submittedName>
        <fullName evidence="2">Uncharacterized protein</fullName>
    </submittedName>
</protein>
<dbReference type="Proteomes" id="UP000178735">
    <property type="component" value="Unassembled WGS sequence"/>
</dbReference>
<accession>A0A1F7X256</accession>
<name>A0A1F7X256_9BACT</name>